<dbReference type="GO" id="GO:0016705">
    <property type="term" value="F:oxidoreductase activity, acting on paired donors, with incorporation or reduction of molecular oxygen"/>
    <property type="evidence" value="ECO:0007669"/>
    <property type="project" value="InterPro"/>
</dbReference>
<evidence type="ECO:0000256" key="2">
    <source>
        <dbReference type="ARBA" id="ARBA00022643"/>
    </source>
</evidence>
<dbReference type="NCBIfam" id="TIGR03860">
    <property type="entry name" value="FMN_nitrolo"/>
    <property type="match status" value="1"/>
</dbReference>
<sequence length="443" mass="49313">MSRKEMILAAFFYNPQGDHRLSWRHPNAPGQEIFDLAYYQKLVAEAERAKIDAVFIADHLGIWDNFESGVAHYANTRLEPITLVSALAAVTKHIGFMVTASTSYSEPYNIARTFASLDHISHGRIGWNVVTSALTEEARNFGLDGNIAHATRYDRAREFLDITKALWDSWEDGAVVIDKNTGYFADPQKVHYLNHQGDHFRVKGPLNVPRSPQGHPVIVQAGSSDAGKALAVAHADIQFAVIRSEQDGIAYRADMNERLARQGRSPDSFRLLPGILPVVASSQDEALDKQAALEALMIDRVSVDLLSSWAGVDLSAFPLDGPIPTLPDLESYDGWRTWLKLIQTESNKGLSIRQLARKIANTGSVPMVAGTARQIADQMEAWFVAGAADGFNLMFPLLPDDWVNFMRQVVPELQRRGLFRIEYDFGTLRDRLGLARPRNSFLA</sequence>
<dbReference type="Pfam" id="PF00296">
    <property type="entry name" value="Bac_luciferase"/>
    <property type="match status" value="1"/>
</dbReference>
<protein>
    <submittedName>
        <fullName evidence="8">LLM class flavin-dependent oxidoreductase</fullName>
    </submittedName>
</protein>
<evidence type="ECO:0000256" key="5">
    <source>
        <dbReference type="ARBA" id="ARBA00033748"/>
    </source>
</evidence>
<comment type="caution">
    <text evidence="8">The sequence shown here is derived from an EMBL/GenBank/DDBJ whole genome shotgun (WGS) entry which is preliminary data.</text>
</comment>
<feature type="binding site" evidence="6">
    <location>
        <position position="153"/>
    </location>
    <ligand>
        <name>FMN</name>
        <dbReference type="ChEBI" id="CHEBI:58210"/>
    </ligand>
</feature>
<dbReference type="PANTHER" id="PTHR30011:SF16">
    <property type="entry name" value="C2H2 FINGER DOMAIN TRANSCRIPTION FACTOR (EUROFUNG)-RELATED"/>
    <property type="match status" value="1"/>
</dbReference>
<dbReference type="GO" id="GO:0004497">
    <property type="term" value="F:monooxygenase activity"/>
    <property type="evidence" value="ECO:0007669"/>
    <property type="project" value="UniProtKB-KW"/>
</dbReference>
<keyword evidence="4" id="KW-0503">Monooxygenase</keyword>
<accession>A0A964E090</accession>
<dbReference type="InterPro" id="IPR051260">
    <property type="entry name" value="Diverse_substr_monoxygenases"/>
</dbReference>
<feature type="binding site" evidence="6">
    <location>
        <position position="224"/>
    </location>
    <ligand>
        <name>FMN</name>
        <dbReference type="ChEBI" id="CHEBI:58210"/>
    </ligand>
</feature>
<dbReference type="AlphaFoldDB" id="A0A964E090"/>
<gene>
    <name evidence="8" type="ORF">ASILVAE211_18015</name>
</gene>
<keyword evidence="9" id="KW-1185">Reference proteome</keyword>
<dbReference type="RefSeq" id="WP_227322753.1">
    <property type="nucleotide sequence ID" value="NZ_JAESVB010000010.1"/>
</dbReference>
<feature type="binding site" evidence="6">
    <location>
        <position position="149"/>
    </location>
    <ligand>
        <name>FMN</name>
        <dbReference type="ChEBI" id="CHEBI:58210"/>
    </ligand>
</feature>
<proteinExistence type="inferred from homology"/>
<dbReference type="CDD" id="cd01095">
    <property type="entry name" value="Nitrilotriacetate_monoxgenase"/>
    <property type="match status" value="1"/>
</dbReference>
<keyword evidence="3" id="KW-0560">Oxidoreductase</keyword>
<dbReference type="InterPro" id="IPR036661">
    <property type="entry name" value="Luciferase-like_sf"/>
</dbReference>
<dbReference type="Gene3D" id="3.20.20.30">
    <property type="entry name" value="Luciferase-like domain"/>
    <property type="match status" value="1"/>
</dbReference>
<dbReference type="EMBL" id="JAESVB010000010">
    <property type="protein sequence ID" value="MCB8877096.1"/>
    <property type="molecule type" value="Genomic_DNA"/>
</dbReference>
<keyword evidence="2 6" id="KW-0288">FMN</keyword>
<feature type="binding site" evidence="6">
    <location>
        <position position="58"/>
    </location>
    <ligand>
        <name>FMN</name>
        <dbReference type="ChEBI" id="CHEBI:58210"/>
    </ligand>
</feature>
<dbReference type="InterPro" id="IPR011251">
    <property type="entry name" value="Luciferase-like_dom"/>
</dbReference>
<evidence type="ECO:0000313" key="9">
    <source>
        <dbReference type="Proteomes" id="UP000708298"/>
    </source>
</evidence>
<feature type="binding site" evidence="6">
    <location>
        <position position="99"/>
    </location>
    <ligand>
        <name>FMN</name>
        <dbReference type="ChEBI" id="CHEBI:58210"/>
    </ligand>
</feature>
<dbReference type="InterPro" id="IPR016215">
    <property type="entry name" value="NTA_MOA"/>
</dbReference>
<reference evidence="8" key="1">
    <citation type="journal article" date="2021" name="Microorganisms">
        <title>Acidisoma silvae sp. nov. and Acidisomacellulosilytica sp. nov., Two Acidophilic Bacteria Isolated from Decaying Wood, Hydrolyzing Cellulose and Producing Poly-3-hydroxybutyrate.</title>
        <authorList>
            <person name="Mieszkin S."/>
            <person name="Pouder E."/>
            <person name="Uroz S."/>
            <person name="Simon-Colin C."/>
            <person name="Alain K."/>
        </authorList>
    </citation>
    <scope>NUCLEOTIDE SEQUENCE</scope>
    <source>
        <strain evidence="8">HW T2.11</strain>
    </source>
</reference>
<name>A0A964E090_9PROT</name>
<dbReference type="SUPFAM" id="SSF51679">
    <property type="entry name" value="Bacterial luciferase-like"/>
    <property type="match status" value="1"/>
</dbReference>
<keyword evidence="1 6" id="KW-0285">Flavoprotein</keyword>
<evidence type="ECO:0000256" key="3">
    <source>
        <dbReference type="ARBA" id="ARBA00023002"/>
    </source>
</evidence>
<organism evidence="8 9">
    <name type="scientific">Acidisoma silvae</name>
    <dbReference type="NCBI Taxonomy" id="2802396"/>
    <lineage>
        <taxon>Bacteria</taxon>
        <taxon>Pseudomonadati</taxon>
        <taxon>Pseudomonadota</taxon>
        <taxon>Alphaproteobacteria</taxon>
        <taxon>Acetobacterales</taxon>
        <taxon>Acidocellaceae</taxon>
        <taxon>Acidisoma</taxon>
    </lineage>
</organism>
<dbReference type="PANTHER" id="PTHR30011">
    <property type="entry name" value="ALKANESULFONATE MONOOXYGENASE-RELATED"/>
    <property type="match status" value="1"/>
</dbReference>
<dbReference type="PIRSF" id="PIRSF000337">
    <property type="entry name" value="NTA_MOA"/>
    <property type="match status" value="1"/>
</dbReference>
<evidence type="ECO:0000256" key="4">
    <source>
        <dbReference type="ARBA" id="ARBA00023033"/>
    </source>
</evidence>
<reference evidence="8" key="2">
    <citation type="submission" date="2021-01" db="EMBL/GenBank/DDBJ databases">
        <authorList>
            <person name="Mieszkin S."/>
            <person name="Pouder E."/>
            <person name="Alain K."/>
        </authorList>
    </citation>
    <scope>NUCLEOTIDE SEQUENCE</scope>
    <source>
        <strain evidence="8">HW T2.11</strain>
    </source>
</reference>
<evidence type="ECO:0000256" key="6">
    <source>
        <dbReference type="PIRSR" id="PIRSR000337-1"/>
    </source>
</evidence>
<evidence type="ECO:0000313" key="8">
    <source>
        <dbReference type="EMBL" id="MCB8877096.1"/>
    </source>
</evidence>
<feature type="binding site" evidence="6">
    <location>
        <position position="223"/>
    </location>
    <ligand>
        <name>FMN</name>
        <dbReference type="ChEBI" id="CHEBI:58210"/>
    </ligand>
</feature>
<dbReference type="Proteomes" id="UP000708298">
    <property type="component" value="Unassembled WGS sequence"/>
</dbReference>
<feature type="domain" description="Luciferase-like" evidence="7">
    <location>
        <begin position="22"/>
        <end position="387"/>
    </location>
</feature>
<comment type="similarity">
    <text evidence="5">Belongs to the NtaA/SnaA/DszA monooxygenase family.</text>
</comment>
<evidence type="ECO:0000256" key="1">
    <source>
        <dbReference type="ARBA" id="ARBA00022630"/>
    </source>
</evidence>
<evidence type="ECO:0000259" key="7">
    <source>
        <dbReference type="Pfam" id="PF00296"/>
    </source>
</evidence>